<proteinExistence type="predicted"/>
<dbReference type="Gene3D" id="1.10.260.40">
    <property type="entry name" value="lambda repressor-like DNA-binding domains"/>
    <property type="match status" value="1"/>
</dbReference>
<dbReference type="EMBL" id="EU595751">
    <property type="protein sequence ID" value="ACD39245.1"/>
    <property type="molecule type" value="Genomic_DNA"/>
</dbReference>
<accession>B3G2I3</accession>
<dbReference type="GO" id="GO:0003677">
    <property type="term" value="F:DNA binding"/>
    <property type="evidence" value="ECO:0007669"/>
    <property type="project" value="InterPro"/>
</dbReference>
<dbReference type="AlphaFoldDB" id="B3G2I3"/>
<reference evidence="2" key="1">
    <citation type="journal article" date="2008" name="Genomics">
        <title>Large-insert genome analysis technology detects structural variation in Pseudomonas aeruginosa clinical strains from cystic fibrosis patients.</title>
        <authorList>
            <person name="Hayden H.S."/>
            <person name="Gillett W."/>
            <person name="Saenphimmachak C."/>
            <person name="Lim R."/>
            <person name="Zhou Y."/>
            <person name="Jacobs M.A."/>
            <person name="Chang J."/>
            <person name="Rohmer L."/>
            <person name="D'Argenio D.A."/>
            <person name="Palmieri A."/>
            <person name="Levy R."/>
            <person name="Haugen E."/>
            <person name="Wong G.K."/>
            <person name="Brittnacher M.J."/>
            <person name="Burns J.L."/>
            <person name="Miller S.I."/>
            <person name="Olson M.V."/>
            <person name="Kaul R."/>
        </authorList>
    </citation>
    <scope>NUCLEOTIDE SEQUENCE</scope>
    <source>
        <strain evidence="2">PACS171b</strain>
    </source>
</reference>
<name>B3G2I3_PSEAI</name>
<evidence type="ECO:0000256" key="1">
    <source>
        <dbReference type="SAM" id="MobiDB-lite"/>
    </source>
</evidence>
<organism evidence="2">
    <name type="scientific">Pseudomonas aeruginosa</name>
    <dbReference type="NCBI Taxonomy" id="287"/>
    <lineage>
        <taxon>Bacteria</taxon>
        <taxon>Pseudomonadati</taxon>
        <taxon>Pseudomonadota</taxon>
        <taxon>Gammaproteobacteria</taxon>
        <taxon>Pseudomonadales</taxon>
        <taxon>Pseudomonadaceae</taxon>
        <taxon>Pseudomonas</taxon>
    </lineage>
</organism>
<dbReference type="InterPro" id="IPR010982">
    <property type="entry name" value="Lambda_DNA-bd_dom_sf"/>
</dbReference>
<evidence type="ECO:0000313" key="2">
    <source>
        <dbReference type="EMBL" id="ACD39245.1"/>
    </source>
</evidence>
<protein>
    <submittedName>
        <fullName evidence="2">Uncharacterized protein</fullName>
    </submittedName>
</protein>
<dbReference type="SUPFAM" id="SSF47413">
    <property type="entry name" value="lambda repressor-like DNA-binding domains"/>
    <property type="match status" value="1"/>
</dbReference>
<gene>
    <name evidence="2" type="ORF">PACL_0457</name>
</gene>
<feature type="region of interest" description="Disordered" evidence="1">
    <location>
        <begin position="89"/>
        <end position="109"/>
    </location>
</feature>
<sequence length="109" mass="12050">MNHSFTFSRPCMYFQFLPNMYLMFILAGGRMRELKQAVEKAGGVSQVAASCEVSPRAVYKWLASGRLPRTDYTGETDYAERICGLARGKGFDLSPADLRASTRTGVQAA</sequence>